<evidence type="ECO:0000256" key="7">
    <source>
        <dbReference type="ARBA" id="ARBA00022679"/>
    </source>
</evidence>
<evidence type="ECO:0000256" key="17">
    <source>
        <dbReference type="ARBA" id="ARBA00023180"/>
    </source>
</evidence>
<keyword evidence="25" id="KW-1185">Reference proteome</keyword>
<dbReference type="GO" id="GO:0006952">
    <property type="term" value="P:defense response"/>
    <property type="evidence" value="ECO:0007669"/>
    <property type="project" value="UniProtKB-ARBA"/>
</dbReference>
<evidence type="ECO:0000256" key="15">
    <source>
        <dbReference type="ARBA" id="ARBA00023136"/>
    </source>
</evidence>
<dbReference type="Pfam" id="PF08263">
    <property type="entry name" value="LRRNT_2"/>
    <property type="match status" value="1"/>
</dbReference>
<dbReference type="InterPro" id="IPR001611">
    <property type="entry name" value="Leu-rich_rpt"/>
</dbReference>
<dbReference type="InterPro" id="IPR013210">
    <property type="entry name" value="LRR_N_plant-typ"/>
</dbReference>
<dbReference type="Pfam" id="PF07714">
    <property type="entry name" value="PK_Tyr_Ser-Thr"/>
    <property type="match status" value="1"/>
</dbReference>
<keyword evidence="12 24" id="KW-0418">Kinase</keyword>
<evidence type="ECO:0000256" key="21">
    <source>
        <dbReference type="SAM" id="Phobius"/>
    </source>
</evidence>
<comment type="subcellular location">
    <subcellularLocation>
        <location evidence="1">Cell membrane</location>
        <topology evidence="1">Single-pass type I membrane protein</topology>
    </subcellularLocation>
</comment>
<keyword evidence="4" id="KW-1003">Cell membrane</keyword>
<comment type="caution">
    <text evidence="24">The sequence shown here is derived from an EMBL/GenBank/DDBJ whole genome shotgun (WGS) entry which is preliminary data.</text>
</comment>
<evidence type="ECO:0000256" key="11">
    <source>
        <dbReference type="ARBA" id="ARBA00022741"/>
    </source>
</evidence>
<feature type="signal peptide" evidence="22">
    <location>
        <begin position="1"/>
        <end position="30"/>
    </location>
</feature>
<evidence type="ECO:0000256" key="3">
    <source>
        <dbReference type="ARBA" id="ARBA00012513"/>
    </source>
</evidence>
<dbReference type="GO" id="GO:0005524">
    <property type="term" value="F:ATP binding"/>
    <property type="evidence" value="ECO:0007669"/>
    <property type="project" value="UniProtKB-UniRule"/>
</dbReference>
<dbReference type="Gene3D" id="1.10.510.10">
    <property type="entry name" value="Transferase(Phosphotransferase) domain 1"/>
    <property type="match status" value="1"/>
</dbReference>
<sequence length="992" mass="108500">MALKILQSFVSSVLILWCLSMLLLLDQVSHKTALASTRLGGNETDRLALLSIKAQITHNPTLITSSWNDSLHFCQWKGVLCGQRHLRVTGLNLESYNLAGFISPSIGNLSLLRIVNLTNNSFQGGIPHEMGRLFRLRVLDLRINLLEGQIPGNLSHCNNLRILSLDKNKFIGNLPKELGSLSQLVELTIQLNNLTRAIPASFGNLSSLQRFSIAWNMLEGNIPGSLGSLKGLRFLVFTGNKLSGIIPPSIYNLSSLVLFWAPYNQFHGSLPQTLGLTLPNIKTLAFVENQLSGFIPRSISNASKLELLSLARNNFSPGVPINFGNLKNLSRLDLYGSGLGTGDINDLNFISTLVNCSKLIGLYIGNNSFGGVLPNSIANFSTQLQLLTVGQNKLSGSIPPDIGNLVSLNTLSLYGNQLTGSIPTSIGRLHKLQDVAFGKNKLSGEIPSSIGNLTLLNILGLEENNLQGNIPSTLGSCQGLYWLELYGNNLSGSIPREVIGLSSLSISLDISRNSLSGPLPQEVGNLRNLGLLKLSHNKLSGEIPSSLSSCIRLQYLYLDNNSFQGVIPQSLESLRGIEELDLSYNSLSGEIPKFLGIFSFLRKLDLSFNDLEGAIPAGKVFQNASAISVSGNNKLCGGIPALELPSCPDEKPRKKKMPLRPALLIPIVCGVLSIILTSSILSLCWLRKMRKQPSVASSSMDSWRIISYNKLLKATNGFSSTNLIGTGSFGSVYKGILNPIDQKAIAVKVFNQQRKEARKSFLAECKALKNIRHRNLVKIITACASVDFQANDFKALVYEYMENGSLEYWLHPVLSQTGHEQEQQKSLNLLQRLGITIDVAAALAHVGDFGLARLLQQHDISELSNSQISSVGTKGTIGYIAPEYGMGNEVSTNGDVYSYGILLLELFTGKRPTDGMFIDGLDLHKLAKLALPERVMEIVDQNLLEEEERASINSSNQMKNEKNQSTTLRQDKFKHEVFPQLKCSTFAHSIFY</sequence>
<evidence type="ECO:0000256" key="14">
    <source>
        <dbReference type="ARBA" id="ARBA00022989"/>
    </source>
</evidence>
<dbReference type="Proteomes" id="UP000585474">
    <property type="component" value="Unassembled WGS sequence"/>
</dbReference>
<evidence type="ECO:0000256" key="1">
    <source>
        <dbReference type="ARBA" id="ARBA00004251"/>
    </source>
</evidence>
<keyword evidence="8 21" id="KW-0812">Transmembrane</keyword>
<dbReference type="PROSITE" id="PS50011">
    <property type="entry name" value="PROTEIN_KINASE_DOM"/>
    <property type="match status" value="1"/>
</dbReference>
<keyword evidence="16" id="KW-0675">Receptor</keyword>
<dbReference type="InterPro" id="IPR011009">
    <property type="entry name" value="Kinase-like_dom_sf"/>
</dbReference>
<evidence type="ECO:0000259" key="23">
    <source>
        <dbReference type="PROSITE" id="PS50011"/>
    </source>
</evidence>
<evidence type="ECO:0000313" key="24">
    <source>
        <dbReference type="EMBL" id="GFY93170.1"/>
    </source>
</evidence>
<dbReference type="Gene3D" id="3.80.10.10">
    <property type="entry name" value="Ribonuclease Inhibitor"/>
    <property type="match status" value="3"/>
</dbReference>
<comment type="catalytic activity">
    <reaction evidence="19">
        <text>L-seryl-[protein] + ATP = O-phospho-L-seryl-[protein] + ADP + H(+)</text>
        <dbReference type="Rhea" id="RHEA:17989"/>
        <dbReference type="Rhea" id="RHEA-COMP:9863"/>
        <dbReference type="Rhea" id="RHEA-COMP:11604"/>
        <dbReference type="ChEBI" id="CHEBI:15378"/>
        <dbReference type="ChEBI" id="CHEBI:29999"/>
        <dbReference type="ChEBI" id="CHEBI:30616"/>
        <dbReference type="ChEBI" id="CHEBI:83421"/>
        <dbReference type="ChEBI" id="CHEBI:456216"/>
        <dbReference type="EC" id="2.7.11.1"/>
    </reaction>
</comment>
<gene>
    <name evidence="24" type="ORF">Acr_08g0015660</name>
</gene>
<dbReference type="Gene3D" id="3.30.200.20">
    <property type="entry name" value="Phosphorylase Kinase, domain 1"/>
    <property type="match status" value="1"/>
</dbReference>
<keyword evidence="13 20" id="KW-0067">ATP-binding</keyword>
<keyword evidence="11 20" id="KW-0547">Nucleotide-binding</keyword>
<keyword evidence="5" id="KW-0723">Serine/threonine-protein kinase</keyword>
<dbReference type="Pfam" id="PF00560">
    <property type="entry name" value="LRR_1"/>
    <property type="match status" value="4"/>
</dbReference>
<evidence type="ECO:0000313" key="25">
    <source>
        <dbReference type="Proteomes" id="UP000585474"/>
    </source>
</evidence>
<evidence type="ECO:0000256" key="5">
    <source>
        <dbReference type="ARBA" id="ARBA00022527"/>
    </source>
</evidence>
<dbReference type="FunFam" id="3.80.10.10:FF:000275">
    <property type="entry name" value="Leucine-rich repeat receptor-like protein kinase"/>
    <property type="match status" value="1"/>
</dbReference>
<dbReference type="InterPro" id="IPR003591">
    <property type="entry name" value="Leu-rich_rpt_typical-subtyp"/>
</dbReference>
<dbReference type="Pfam" id="PF23598">
    <property type="entry name" value="LRR_14"/>
    <property type="match status" value="1"/>
</dbReference>
<evidence type="ECO:0000256" key="19">
    <source>
        <dbReference type="ARBA" id="ARBA00048679"/>
    </source>
</evidence>
<evidence type="ECO:0000256" key="13">
    <source>
        <dbReference type="ARBA" id="ARBA00022840"/>
    </source>
</evidence>
<dbReference type="GO" id="GO:0004674">
    <property type="term" value="F:protein serine/threonine kinase activity"/>
    <property type="evidence" value="ECO:0007669"/>
    <property type="project" value="UniProtKB-KW"/>
</dbReference>
<dbReference type="PROSITE" id="PS00107">
    <property type="entry name" value="PROTEIN_KINASE_ATP"/>
    <property type="match status" value="1"/>
</dbReference>
<dbReference type="SMART" id="SM00369">
    <property type="entry name" value="LRR_TYP"/>
    <property type="match status" value="7"/>
</dbReference>
<evidence type="ECO:0000256" key="4">
    <source>
        <dbReference type="ARBA" id="ARBA00022475"/>
    </source>
</evidence>
<keyword evidence="15 21" id="KW-0472">Membrane</keyword>
<comment type="catalytic activity">
    <reaction evidence="18">
        <text>L-threonyl-[protein] + ATP = O-phospho-L-threonyl-[protein] + ADP + H(+)</text>
        <dbReference type="Rhea" id="RHEA:46608"/>
        <dbReference type="Rhea" id="RHEA-COMP:11060"/>
        <dbReference type="Rhea" id="RHEA-COMP:11605"/>
        <dbReference type="ChEBI" id="CHEBI:15378"/>
        <dbReference type="ChEBI" id="CHEBI:30013"/>
        <dbReference type="ChEBI" id="CHEBI:30616"/>
        <dbReference type="ChEBI" id="CHEBI:61977"/>
        <dbReference type="ChEBI" id="CHEBI:456216"/>
        <dbReference type="EC" id="2.7.11.1"/>
    </reaction>
</comment>
<protein>
    <recommendedName>
        <fullName evidence="3">non-specific serine/threonine protein kinase</fullName>
        <ecNumber evidence="3">2.7.11.1</ecNumber>
    </recommendedName>
</protein>
<dbReference type="AlphaFoldDB" id="A0A7J0F3B4"/>
<dbReference type="FunFam" id="3.30.200.20:FF:000432">
    <property type="entry name" value="LRR receptor-like serine/threonine-protein kinase EFR"/>
    <property type="match status" value="1"/>
</dbReference>
<dbReference type="InterPro" id="IPR051716">
    <property type="entry name" value="Plant_RL_S/T_kinase"/>
</dbReference>
<dbReference type="InterPro" id="IPR055414">
    <property type="entry name" value="LRR_R13L4/SHOC2-like"/>
</dbReference>
<feature type="domain" description="Protein kinase" evidence="23">
    <location>
        <begin position="718"/>
        <end position="978"/>
    </location>
</feature>
<evidence type="ECO:0000256" key="22">
    <source>
        <dbReference type="SAM" id="SignalP"/>
    </source>
</evidence>
<reference evidence="24 25" key="1">
    <citation type="submission" date="2019-07" db="EMBL/GenBank/DDBJ databases">
        <title>De Novo Assembly of kiwifruit Actinidia rufa.</title>
        <authorList>
            <person name="Sugita-Konishi S."/>
            <person name="Sato K."/>
            <person name="Mori E."/>
            <person name="Abe Y."/>
            <person name="Kisaki G."/>
            <person name="Hamano K."/>
            <person name="Suezawa K."/>
            <person name="Otani M."/>
            <person name="Fukuda T."/>
            <person name="Manabe T."/>
            <person name="Gomi K."/>
            <person name="Tabuchi M."/>
            <person name="Akimitsu K."/>
            <person name="Kataoka I."/>
        </authorList>
    </citation>
    <scope>NUCLEOTIDE SEQUENCE [LARGE SCALE GENOMIC DNA]</scope>
    <source>
        <strain evidence="25">cv. Fuchu</strain>
    </source>
</reference>
<dbReference type="InterPro" id="IPR017441">
    <property type="entry name" value="Protein_kinase_ATP_BS"/>
</dbReference>
<dbReference type="SUPFAM" id="SSF56112">
    <property type="entry name" value="Protein kinase-like (PK-like)"/>
    <property type="match status" value="1"/>
</dbReference>
<keyword evidence="17" id="KW-0325">Glycoprotein</keyword>
<evidence type="ECO:0000256" key="16">
    <source>
        <dbReference type="ARBA" id="ARBA00023170"/>
    </source>
</evidence>
<dbReference type="Pfam" id="PF13855">
    <property type="entry name" value="LRR_8"/>
    <property type="match status" value="1"/>
</dbReference>
<keyword evidence="6" id="KW-0433">Leucine-rich repeat</keyword>
<dbReference type="OrthoDB" id="676979at2759"/>
<feature type="transmembrane region" description="Helical" evidence="21">
    <location>
        <begin position="663"/>
        <end position="686"/>
    </location>
</feature>
<evidence type="ECO:0000256" key="9">
    <source>
        <dbReference type="ARBA" id="ARBA00022729"/>
    </source>
</evidence>
<dbReference type="FunFam" id="3.80.10.10:FF:001158">
    <property type="entry name" value="Leucine-rich repeat protein kinase family protein"/>
    <property type="match status" value="1"/>
</dbReference>
<dbReference type="GO" id="GO:0005886">
    <property type="term" value="C:plasma membrane"/>
    <property type="evidence" value="ECO:0007669"/>
    <property type="project" value="UniProtKB-SubCell"/>
</dbReference>
<evidence type="ECO:0000256" key="20">
    <source>
        <dbReference type="PROSITE-ProRule" id="PRU10141"/>
    </source>
</evidence>
<keyword evidence="14 21" id="KW-1133">Transmembrane helix</keyword>
<evidence type="ECO:0000256" key="8">
    <source>
        <dbReference type="ARBA" id="ARBA00022692"/>
    </source>
</evidence>
<comment type="similarity">
    <text evidence="2">Belongs to the RLP family.</text>
</comment>
<proteinExistence type="inferred from homology"/>
<evidence type="ECO:0000256" key="2">
    <source>
        <dbReference type="ARBA" id="ARBA00009592"/>
    </source>
</evidence>
<evidence type="ECO:0000256" key="12">
    <source>
        <dbReference type="ARBA" id="ARBA00022777"/>
    </source>
</evidence>
<feature type="chain" id="PRO_5029651652" description="non-specific serine/threonine protein kinase" evidence="22">
    <location>
        <begin position="31"/>
        <end position="992"/>
    </location>
</feature>
<dbReference type="EMBL" id="BJWL01000008">
    <property type="protein sequence ID" value="GFY93170.1"/>
    <property type="molecule type" value="Genomic_DNA"/>
</dbReference>
<keyword evidence="9 22" id="KW-0732">Signal</keyword>
<dbReference type="PANTHER" id="PTHR48053:SF37">
    <property type="entry name" value="LEUCINE-RICH REPEAT PROTEIN KINASE FAMILY PROTEIN"/>
    <property type="match status" value="1"/>
</dbReference>
<dbReference type="EC" id="2.7.11.1" evidence="3"/>
<dbReference type="InterPro" id="IPR032675">
    <property type="entry name" value="LRR_dom_sf"/>
</dbReference>
<keyword evidence="10" id="KW-0677">Repeat</keyword>
<name>A0A7J0F3B4_9ERIC</name>
<dbReference type="GO" id="GO:0051707">
    <property type="term" value="P:response to other organism"/>
    <property type="evidence" value="ECO:0007669"/>
    <property type="project" value="UniProtKB-ARBA"/>
</dbReference>
<evidence type="ECO:0000256" key="18">
    <source>
        <dbReference type="ARBA" id="ARBA00047899"/>
    </source>
</evidence>
<accession>A0A7J0F3B4</accession>
<dbReference type="PANTHER" id="PTHR48053">
    <property type="entry name" value="LEUCINE RICH REPEAT FAMILY PROTEIN, EXPRESSED"/>
    <property type="match status" value="1"/>
</dbReference>
<dbReference type="FunFam" id="3.80.10.10:FF:000288">
    <property type="entry name" value="LRR receptor-like serine/threonine-protein kinase EFR"/>
    <property type="match status" value="1"/>
</dbReference>
<dbReference type="SUPFAM" id="SSF52058">
    <property type="entry name" value="L domain-like"/>
    <property type="match status" value="2"/>
</dbReference>
<evidence type="ECO:0000256" key="6">
    <source>
        <dbReference type="ARBA" id="ARBA00022614"/>
    </source>
</evidence>
<dbReference type="InterPro" id="IPR000719">
    <property type="entry name" value="Prot_kinase_dom"/>
</dbReference>
<organism evidence="24 25">
    <name type="scientific">Actinidia rufa</name>
    <dbReference type="NCBI Taxonomy" id="165716"/>
    <lineage>
        <taxon>Eukaryota</taxon>
        <taxon>Viridiplantae</taxon>
        <taxon>Streptophyta</taxon>
        <taxon>Embryophyta</taxon>
        <taxon>Tracheophyta</taxon>
        <taxon>Spermatophyta</taxon>
        <taxon>Magnoliopsida</taxon>
        <taxon>eudicotyledons</taxon>
        <taxon>Gunneridae</taxon>
        <taxon>Pentapetalae</taxon>
        <taxon>asterids</taxon>
        <taxon>Ericales</taxon>
        <taxon>Actinidiaceae</taxon>
        <taxon>Actinidia</taxon>
    </lineage>
</organism>
<feature type="binding site" evidence="20">
    <location>
        <position position="748"/>
    </location>
    <ligand>
        <name>ATP</name>
        <dbReference type="ChEBI" id="CHEBI:30616"/>
    </ligand>
</feature>
<dbReference type="InterPro" id="IPR001245">
    <property type="entry name" value="Ser-Thr/Tyr_kinase_cat_dom"/>
</dbReference>
<evidence type="ECO:0000256" key="10">
    <source>
        <dbReference type="ARBA" id="ARBA00022737"/>
    </source>
</evidence>
<keyword evidence="7" id="KW-0808">Transferase</keyword>